<dbReference type="AlphaFoldDB" id="A0A241XRM0"/>
<comment type="caution">
    <text evidence="1">The sequence shown here is derived from an EMBL/GenBank/DDBJ whole genome shotgun (WGS) entry which is preliminary data.</text>
</comment>
<evidence type="ECO:0000313" key="1">
    <source>
        <dbReference type="EMBL" id="OTI63070.1"/>
    </source>
</evidence>
<dbReference type="EMBL" id="NFFZ01000004">
    <property type="protein sequence ID" value="OTI63070.1"/>
    <property type="molecule type" value="Genomic_DNA"/>
</dbReference>
<proteinExistence type="predicted"/>
<protein>
    <submittedName>
        <fullName evidence="1">Uncharacterized protein</fullName>
    </submittedName>
</protein>
<reference evidence="1 2" key="1">
    <citation type="submission" date="2017-05" db="EMBL/GenBank/DDBJ databases">
        <authorList>
            <person name="Song R."/>
            <person name="Chenine A.L."/>
            <person name="Ruprecht R.M."/>
        </authorList>
    </citation>
    <scope>NUCLEOTIDE SEQUENCE [LARGE SCALE GENOMIC DNA]</scope>
    <source>
        <strain evidence="1 2">S567_C10_BS</strain>
    </source>
</reference>
<gene>
    <name evidence="1" type="ORF">CAZ10_09530</name>
</gene>
<dbReference type="RefSeq" id="WP_065085727.1">
    <property type="nucleotide sequence ID" value="NZ_NFFZ01000004.1"/>
</dbReference>
<evidence type="ECO:0000313" key="2">
    <source>
        <dbReference type="Proteomes" id="UP000194857"/>
    </source>
</evidence>
<dbReference type="Proteomes" id="UP000194857">
    <property type="component" value="Unassembled WGS sequence"/>
</dbReference>
<organism evidence="1 2">
    <name type="scientific">Pseudomonas aeruginosa</name>
    <dbReference type="NCBI Taxonomy" id="287"/>
    <lineage>
        <taxon>Bacteria</taxon>
        <taxon>Pseudomonadati</taxon>
        <taxon>Pseudomonadota</taxon>
        <taxon>Gammaproteobacteria</taxon>
        <taxon>Pseudomonadales</taxon>
        <taxon>Pseudomonadaceae</taxon>
        <taxon>Pseudomonas</taxon>
    </lineage>
</organism>
<sequence length="188" mass="21117">MSKPTNAGIVNLKFQHENGKGWAQVPHSLIWELGIQNDISTKSFVDEQHVYLAVGDDLDLLYGPMRDKGLSLWLLDDPNACISSICAKQQYSPAFLPKPQHTVDLAVSVEFEVRDGSGSTRTVQDSFNWNIPSDSCRLAVAERIEDEVSRQSRFGWLQGKTLKSTRVTNSTRYMQDGRYLEFPVVAVP</sequence>
<name>A0A241XRM0_PSEAI</name>
<accession>A0A241XRM0</accession>